<comment type="caution">
    <text evidence="9">The sequence shown here is derived from an EMBL/GenBank/DDBJ whole genome shotgun (WGS) entry which is preliminary data.</text>
</comment>
<dbReference type="PANTHER" id="PTHR33516">
    <property type="entry name" value="LEXA REPRESSOR"/>
    <property type="match status" value="1"/>
</dbReference>
<dbReference type="PANTHER" id="PTHR33516:SF2">
    <property type="entry name" value="LEXA REPRESSOR-RELATED"/>
    <property type="match status" value="1"/>
</dbReference>
<gene>
    <name evidence="9" type="ORF">ACFS7Z_22260</name>
</gene>
<keyword evidence="5" id="KW-0234">DNA repair</keyword>
<keyword evidence="10" id="KW-1185">Reference proteome</keyword>
<dbReference type="NCBIfam" id="NF007621">
    <property type="entry name" value="PRK10276.1"/>
    <property type="match status" value="1"/>
</dbReference>
<evidence type="ECO:0000313" key="9">
    <source>
        <dbReference type="EMBL" id="MFD3003103.1"/>
    </source>
</evidence>
<dbReference type="SUPFAM" id="SSF51306">
    <property type="entry name" value="LexA/Signal peptidase"/>
    <property type="match status" value="1"/>
</dbReference>
<organism evidence="9 10">
    <name type="scientific">Pontibacter toksunensis</name>
    <dbReference type="NCBI Taxonomy" id="1332631"/>
    <lineage>
        <taxon>Bacteria</taxon>
        <taxon>Pseudomonadati</taxon>
        <taxon>Bacteroidota</taxon>
        <taxon>Cytophagia</taxon>
        <taxon>Cytophagales</taxon>
        <taxon>Hymenobacteraceae</taxon>
        <taxon>Pontibacter</taxon>
    </lineage>
</organism>
<evidence type="ECO:0000313" key="10">
    <source>
        <dbReference type="Proteomes" id="UP001597641"/>
    </source>
</evidence>
<name>A0ABW6C1E1_9BACT</name>
<dbReference type="RefSeq" id="WP_377489813.1">
    <property type="nucleotide sequence ID" value="NZ_JBHUOX010000024.1"/>
</dbReference>
<evidence type="ECO:0000256" key="6">
    <source>
        <dbReference type="ARBA" id="ARBA00023236"/>
    </source>
</evidence>
<proteinExistence type="inferred from homology"/>
<feature type="domain" description="Peptidase S24/S26A/S26B/S26C" evidence="8">
    <location>
        <begin position="32"/>
        <end position="149"/>
    </location>
</feature>
<dbReference type="EMBL" id="JBHUOX010000024">
    <property type="protein sequence ID" value="MFD3003103.1"/>
    <property type="molecule type" value="Genomic_DNA"/>
</dbReference>
<keyword evidence="2" id="KW-0227">DNA damage</keyword>
<dbReference type="Gene3D" id="2.10.109.10">
    <property type="entry name" value="Umud Fragment, subunit A"/>
    <property type="match status" value="1"/>
</dbReference>
<accession>A0ABW6C1E1</accession>
<comment type="similarity">
    <text evidence="1 7">Belongs to the peptidase S24 family.</text>
</comment>
<dbReference type="InterPro" id="IPR050077">
    <property type="entry name" value="LexA_repressor"/>
</dbReference>
<keyword evidence="6" id="KW-0742">SOS response</keyword>
<evidence type="ECO:0000259" key="8">
    <source>
        <dbReference type="Pfam" id="PF00717"/>
    </source>
</evidence>
<dbReference type="InterPro" id="IPR039418">
    <property type="entry name" value="LexA-like"/>
</dbReference>
<evidence type="ECO:0000256" key="2">
    <source>
        <dbReference type="ARBA" id="ARBA00022763"/>
    </source>
</evidence>
<evidence type="ECO:0000256" key="7">
    <source>
        <dbReference type="RuleBase" id="RU003991"/>
    </source>
</evidence>
<dbReference type="InterPro" id="IPR036286">
    <property type="entry name" value="LexA/Signal_pep-like_sf"/>
</dbReference>
<sequence>MIAVMCDAKVIPITSHALEIIEVEEIDSIELPLFASYISAGFPSPADDYLEDKIDLNKYVVQNPTSTFLMRVRGNSMHDANIHDGDLLVIDKSLKPSDGNPVVCFLESDFTVKTFRRINNKVFLYPANHAYKPIEITEEMDMRVWGVVVWILHKPVKLI</sequence>
<keyword evidence="3 7" id="KW-0378">Hydrolase</keyword>
<protein>
    <submittedName>
        <fullName evidence="9">LexA family protein</fullName>
    </submittedName>
</protein>
<dbReference type="Proteomes" id="UP001597641">
    <property type="component" value="Unassembled WGS sequence"/>
</dbReference>
<reference evidence="10" key="1">
    <citation type="journal article" date="2019" name="Int. J. Syst. Evol. Microbiol.">
        <title>The Global Catalogue of Microorganisms (GCM) 10K type strain sequencing project: providing services to taxonomists for standard genome sequencing and annotation.</title>
        <authorList>
            <consortium name="The Broad Institute Genomics Platform"/>
            <consortium name="The Broad Institute Genome Sequencing Center for Infectious Disease"/>
            <person name="Wu L."/>
            <person name="Ma J."/>
        </authorList>
    </citation>
    <scope>NUCLEOTIDE SEQUENCE [LARGE SCALE GENOMIC DNA]</scope>
    <source>
        <strain evidence="10">KCTC 23984</strain>
    </source>
</reference>
<dbReference type="InterPro" id="IPR015927">
    <property type="entry name" value="Peptidase_S24_S26A/B/C"/>
</dbReference>
<dbReference type="InterPro" id="IPR006197">
    <property type="entry name" value="Peptidase_S24_LexA"/>
</dbReference>
<evidence type="ECO:0000256" key="3">
    <source>
        <dbReference type="ARBA" id="ARBA00022801"/>
    </source>
</evidence>
<dbReference type="Pfam" id="PF00717">
    <property type="entry name" value="Peptidase_S24"/>
    <property type="match status" value="1"/>
</dbReference>
<evidence type="ECO:0000256" key="1">
    <source>
        <dbReference type="ARBA" id="ARBA00007484"/>
    </source>
</evidence>
<keyword evidence="4 7" id="KW-0068">Autocatalytic cleavage</keyword>
<dbReference type="CDD" id="cd06529">
    <property type="entry name" value="S24_LexA-like"/>
    <property type="match status" value="1"/>
</dbReference>
<dbReference type="PRINTS" id="PR00726">
    <property type="entry name" value="LEXASERPTASE"/>
</dbReference>
<evidence type="ECO:0000256" key="5">
    <source>
        <dbReference type="ARBA" id="ARBA00023204"/>
    </source>
</evidence>
<evidence type="ECO:0000256" key="4">
    <source>
        <dbReference type="ARBA" id="ARBA00022813"/>
    </source>
</evidence>